<keyword evidence="2" id="KW-0132">Cell division</keyword>
<dbReference type="GO" id="GO:0051301">
    <property type="term" value="P:cell division"/>
    <property type="evidence" value="ECO:0007669"/>
    <property type="project" value="UniProtKB-KW"/>
</dbReference>
<keyword evidence="1" id="KW-0812">Transmembrane</keyword>
<gene>
    <name evidence="2" type="ORF">CLV94_0861</name>
</gene>
<dbReference type="EMBL" id="RBLC01000001">
    <property type="protein sequence ID" value="RKS25816.1"/>
    <property type="molecule type" value="Genomic_DNA"/>
</dbReference>
<evidence type="ECO:0000256" key="1">
    <source>
        <dbReference type="SAM" id="Phobius"/>
    </source>
</evidence>
<comment type="caution">
    <text evidence="2">The sequence shown here is derived from an EMBL/GenBank/DDBJ whole genome shotgun (WGS) entry which is preliminary data.</text>
</comment>
<keyword evidence="1" id="KW-1133">Transmembrane helix</keyword>
<feature type="transmembrane region" description="Helical" evidence="1">
    <location>
        <begin position="6"/>
        <end position="25"/>
    </location>
</feature>
<evidence type="ECO:0000313" key="2">
    <source>
        <dbReference type="EMBL" id="RKS25816.1"/>
    </source>
</evidence>
<keyword evidence="3" id="KW-1185">Reference proteome</keyword>
<evidence type="ECO:0000313" key="3">
    <source>
        <dbReference type="Proteomes" id="UP000277579"/>
    </source>
</evidence>
<dbReference type="AlphaFoldDB" id="A0A495MIK6"/>
<dbReference type="OrthoDB" id="1466667at2"/>
<name>A0A495MIK6_9FLAO</name>
<keyword evidence="2" id="KW-0131">Cell cycle</keyword>
<sequence>MKKFNWTNIKLAFMFALVIFLYSFTSKRNEQRKLKKSVVEFVNENSPFITQEAVNKLLIENNAAPTSIQKDELDLNKLEKTLNNHNMIEKCEVFVSIDGVLKAVVKQKTPVARVFEDNGSFYIDYEGHKMPLSDNFTARVPIVSGGINGKNNENLNEVFRYIYDDEFLHKNIIGIQVLPNGSLKMMNRNFNYVIDFGRTINVDKKFKNYKAFFQKAIRDSLINKYKTVNLKFTQQVVCTKN</sequence>
<reference evidence="2 3" key="1">
    <citation type="submission" date="2018-10" db="EMBL/GenBank/DDBJ databases">
        <title>Genomic Encyclopedia of Archaeal and Bacterial Type Strains, Phase II (KMG-II): from individual species to whole genera.</title>
        <authorList>
            <person name="Goeker M."/>
        </authorList>
    </citation>
    <scope>NUCLEOTIDE SEQUENCE [LARGE SCALE GENOMIC DNA]</scope>
    <source>
        <strain evidence="2 3">DSM 29537</strain>
    </source>
</reference>
<dbReference type="Proteomes" id="UP000277579">
    <property type="component" value="Unassembled WGS sequence"/>
</dbReference>
<accession>A0A495MIK6</accession>
<protein>
    <submittedName>
        <fullName evidence="2">Cell division protein FtsQ</fullName>
    </submittedName>
</protein>
<proteinExistence type="predicted"/>
<keyword evidence="1" id="KW-0472">Membrane</keyword>
<organism evidence="2 3">
    <name type="scientific">Flavobacterium endophyticum</name>
    <dbReference type="NCBI Taxonomy" id="1540163"/>
    <lineage>
        <taxon>Bacteria</taxon>
        <taxon>Pseudomonadati</taxon>
        <taxon>Bacteroidota</taxon>
        <taxon>Flavobacteriia</taxon>
        <taxon>Flavobacteriales</taxon>
        <taxon>Flavobacteriaceae</taxon>
        <taxon>Flavobacterium</taxon>
    </lineage>
</organism>
<dbReference type="RefSeq" id="WP_121375189.1">
    <property type="nucleotide sequence ID" value="NZ_RBLC01000001.1"/>
</dbReference>